<proteinExistence type="predicted"/>
<accession>A6K811</accession>
<dbReference type="AlphaFoldDB" id="A6K811"/>
<gene>
    <name evidence="1" type="ORF">rCG_63149</name>
</gene>
<name>A6K811_RAT</name>
<evidence type="ECO:0000313" key="1">
    <source>
        <dbReference type="EMBL" id="EDL87956.1"/>
    </source>
</evidence>
<dbReference type="Proteomes" id="UP000234681">
    <property type="component" value="Chromosome 13"/>
</dbReference>
<protein>
    <submittedName>
        <fullName evidence="1">RCG63149</fullName>
    </submittedName>
</protein>
<organism evidence="1 2">
    <name type="scientific">Rattus norvegicus</name>
    <name type="common">Rat</name>
    <dbReference type="NCBI Taxonomy" id="10116"/>
    <lineage>
        <taxon>Eukaryota</taxon>
        <taxon>Metazoa</taxon>
        <taxon>Chordata</taxon>
        <taxon>Craniata</taxon>
        <taxon>Vertebrata</taxon>
        <taxon>Euteleostomi</taxon>
        <taxon>Mammalia</taxon>
        <taxon>Eutheria</taxon>
        <taxon>Euarchontoglires</taxon>
        <taxon>Glires</taxon>
        <taxon>Rodentia</taxon>
        <taxon>Myomorpha</taxon>
        <taxon>Muroidea</taxon>
        <taxon>Muridae</taxon>
        <taxon>Murinae</taxon>
        <taxon>Rattus</taxon>
    </lineage>
</organism>
<evidence type="ECO:0000313" key="2">
    <source>
        <dbReference type="Proteomes" id="UP000234681"/>
    </source>
</evidence>
<dbReference type="EMBL" id="CH474028">
    <property type="protein sequence ID" value="EDL87956.1"/>
    <property type="molecule type" value="Genomic_DNA"/>
</dbReference>
<sequence>MCLAHLKSRLELCFLGL</sequence>
<reference evidence="2" key="1">
    <citation type="submission" date="2005-09" db="EMBL/GenBank/DDBJ databases">
        <authorList>
            <person name="Mural R.J."/>
            <person name="Li P.W."/>
            <person name="Adams M.D."/>
            <person name="Amanatides P.G."/>
            <person name="Baden-Tillson H."/>
            <person name="Barnstead M."/>
            <person name="Chin S.H."/>
            <person name="Dew I."/>
            <person name="Evans C.A."/>
            <person name="Ferriera S."/>
            <person name="Flanigan M."/>
            <person name="Fosler C."/>
            <person name="Glodek A."/>
            <person name="Gu Z."/>
            <person name="Holt R.A."/>
            <person name="Jennings D."/>
            <person name="Kraft C.L."/>
            <person name="Lu F."/>
            <person name="Nguyen T."/>
            <person name="Nusskern D.R."/>
            <person name="Pfannkoch C.M."/>
            <person name="Sitter C."/>
            <person name="Sutton G.G."/>
            <person name="Venter J.C."/>
            <person name="Wang Z."/>
            <person name="Woodage T."/>
            <person name="Zheng X.H."/>
            <person name="Zhong F."/>
        </authorList>
    </citation>
    <scope>NUCLEOTIDE SEQUENCE [LARGE SCALE GENOMIC DNA]</scope>
    <source>
        <strain>BN</strain>
        <strain evidence="2">Sprague-Dawley</strain>
    </source>
</reference>